<sequence>MSDPEEVARSLGGAYWSVDEGRWETLAPALPHDCVDLLAPPILVGAAPCGVDAVAALPALVAPRRGTDPTALDRLDMLVPATV</sequence>
<dbReference type="Proteomes" id="UP000604117">
    <property type="component" value="Unassembled WGS sequence"/>
</dbReference>
<dbReference type="EMBL" id="BONE01000002">
    <property type="protein sequence ID" value="GIF70956.1"/>
    <property type="molecule type" value="Genomic_DNA"/>
</dbReference>
<keyword evidence="2" id="KW-1185">Reference proteome</keyword>
<dbReference type="RefSeq" id="WP_203710438.1">
    <property type="nucleotide sequence ID" value="NZ_BONE01000002.1"/>
</dbReference>
<reference evidence="1 2" key="1">
    <citation type="submission" date="2021-01" db="EMBL/GenBank/DDBJ databases">
        <title>Whole genome shotgun sequence of Asanoa siamensis NBRC 107932.</title>
        <authorList>
            <person name="Komaki H."/>
            <person name="Tamura T."/>
        </authorList>
    </citation>
    <scope>NUCLEOTIDE SEQUENCE [LARGE SCALE GENOMIC DNA]</scope>
    <source>
        <strain evidence="1 2">NBRC 107932</strain>
    </source>
</reference>
<name>A0ABQ4CI26_9ACTN</name>
<proteinExistence type="predicted"/>
<protein>
    <submittedName>
        <fullName evidence="1">Uncharacterized protein</fullName>
    </submittedName>
</protein>
<accession>A0ABQ4CI26</accession>
<comment type="caution">
    <text evidence="1">The sequence shown here is derived from an EMBL/GenBank/DDBJ whole genome shotgun (WGS) entry which is preliminary data.</text>
</comment>
<organism evidence="1 2">
    <name type="scientific">Asanoa siamensis</name>
    <dbReference type="NCBI Taxonomy" id="926357"/>
    <lineage>
        <taxon>Bacteria</taxon>
        <taxon>Bacillati</taxon>
        <taxon>Actinomycetota</taxon>
        <taxon>Actinomycetes</taxon>
        <taxon>Micromonosporales</taxon>
        <taxon>Micromonosporaceae</taxon>
        <taxon>Asanoa</taxon>
    </lineage>
</organism>
<evidence type="ECO:0000313" key="1">
    <source>
        <dbReference type="EMBL" id="GIF70956.1"/>
    </source>
</evidence>
<evidence type="ECO:0000313" key="2">
    <source>
        <dbReference type="Proteomes" id="UP000604117"/>
    </source>
</evidence>
<gene>
    <name evidence="1" type="ORF">Asi02nite_04740</name>
</gene>